<dbReference type="Gene3D" id="1.10.510.10">
    <property type="entry name" value="Transferase(Phosphotransferase) domain 1"/>
    <property type="match status" value="1"/>
</dbReference>
<dbReference type="SUPFAM" id="SSF54236">
    <property type="entry name" value="Ubiquitin-like"/>
    <property type="match status" value="1"/>
</dbReference>
<organism evidence="2 3">
    <name type="scientific">Aphanomyces astaci</name>
    <name type="common">Crayfish plague agent</name>
    <dbReference type="NCBI Taxonomy" id="112090"/>
    <lineage>
        <taxon>Eukaryota</taxon>
        <taxon>Sar</taxon>
        <taxon>Stramenopiles</taxon>
        <taxon>Oomycota</taxon>
        <taxon>Saprolegniomycetes</taxon>
        <taxon>Saprolegniales</taxon>
        <taxon>Verrucalvaceae</taxon>
        <taxon>Aphanomyces</taxon>
    </lineage>
</organism>
<dbReference type="Proteomes" id="UP000469452">
    <property type="component" value="Unassembled WGS sequence"/>
</dbReference>
<reference evidence="2 3" key="1">
    <citation type="submission" date="2019-06" db="EMBL/GenBank/DDBJ databases">
        <title>Genomics analysis of Aphanomyces spp. identifies a new class of oomycete effector associated with host adaptation.</title>
        <authorList>
            <person name="Gaulin E."/>
        </authorList>
    </citation>
    <scope>NUCLEOTIDE SEQUENCE [LARGE SCALE GENOMIC DNA]</scope>
    <source>
        <strain evidence="2 3">E</strain>
    </source>
</reference>
<dbReference type="AlphaFoldDB" id="A0A6A4Z850"/>
<sequence length="172" mass="19085">MEPVTLKFLFANKEGVKITLASTRDKHVSDVKQQLLAVWPADLAKPESLTSIRLICMGLGVLQDTKTLVECKVPIFPGHPTPVNVSILPPKSETQAYVRRSILQKAVLIPTDSTMTANIGTYRWMAAPEVLMDNYYSELVDLFSLLVVILSELSTEMVPYSDLRNGAGRDHD</sequence>
<dbReference type="Gene3D" id="3.10.20.90">
    <property type="entry name" value="Phosphatidylinositol 3-kinase Catalytic Subunit, Chain A, domain 1"/>
    <property type="match status" value="1"/>
</dbReference>
<dbReference type="SUPFAM" id="SSF56112">
    <property type="entry name" value="Protein kinase-like (PK-like)"/>
    <property type="match status" value="1"/>
</dbReference>
<evidence type="ECO:0000313" key="3">
    <source>
        <dbReference type="Proteomes" id="UP000469452"/>
    </source>
</evidence>
<comment type="caution">
    <text evidence="2">The sequence shown here is derived from an EMBL/GenBank/DDBJ whole genome shotgun (WGS) entry which is preliminary data.</text>
</comment>
<evidence type="ECO:0000313" key="2">
    <source>
        <dbReference type="EMBL" id="KAF0708379.1"/>
    </source>
</evidence>
<dbReference type="EMBL" id="VJMI01019070">
    <property type="protein sequence ID" value="KAF0708379.1"/>
    <property type="molecule type" value="Genomic_DNA"/>
</dbReference>
<name>A0A6A4Z850_APHAT</name>
<dbReference type="InterPro" id="IPR029071">
    <property type="entry name" value="Ubiquitin-like_domsf"/>
</dbReference>
<dbReference type="InterPro" id="IPR011009">
    <property type="entry name" value="Kinase-like_dom_sf"/>
</dbReference>
<evidence type="ECO:0000259" key="1">
    <source>
        <dbReference type="Pfam" id="PF13881"/>
    </source>
</evidence>
<gene>
    <name evidence="2" type="ORF">AaE_013235</name>
</gene>
<accession>A0A6A4Z850</accession>
<proteinExistence type="predicted"/>
<dbReference type="Pfam" id="PF13881">
    <property type="entry name" value="Rad60-SLD_2"/>
    <property type="match status" value="1"/>
</dbReference>
<protein>
    <recommendedName>
        <fullName evidence="1">UBL3-like ubiquitin domain-containing protein</fullName>
    </recommendedName>
</protein>
<feature type="domain" description="UBL3-like ubiquitin" evidence="1">
    <location>
        <begin position="3"/>
        <end position="80"/>
    </location>
</feature>
<dbReference type="VEuPathDB" id="FungiDB:H257_10471"/>
<dbReference type="InterPro" id="IPR039540">
    <property type="entry name" value="UBL3-like_ubiquitin_dom"/>
</dbReference>